<accession>A0A8J1T8F5</accession>
<comment type="caution">
    <text evidence="1">The sequence shown here is derived from an EMBL/GenBank/DDBJ whole genome shotgun (WGS) entry which is preliminary data.</text>
</comment>
<dbReference type="EMBL" id="CAIIXF020000005">
    <property type="protein sequence ID" value="CAH1783123.1"/>
    <property type="molecule type" value="Genomic_DNA"/>
</dbReference>
<reference evidence="1" key="1">
    <citation type="submission" date="2022-03" db="EMBL/GenBank/DDBJ databases">
        <authorList>
            <person name="Martin C."/>
        </authorList>
    </citation>
    <scope>NUCLEOTIDE SEQUENCE</scope>
</reference>
<organism evidence="1 2">
    <name type="scientific">Owenia fusiformis</name>
    <name type="common">Polychaete worm</name>
    <dbReference type="NCBI Taxonomy" id="6347"/>
    <lineage>
        <taxon>Eukaryota</taxon>
        <taxon>Metazoa</taxon>
        <taxon>Spiralia</taxon>
        <taxon>Lophotrochozoa</taxon>
        <taxon>Annelida</taxon>
        <taxon>Polychaeta</taxon>
        <taxon>Sedentaria</taxon>
        <taxon>Canalipalpata</taxon>
        <taxon>Sabellida</taxon>
        <taxon>Oweniida</taxon>
        <taxon>Oweniidae</taxon>
        <taxon>Owenia</taxon>
    </lineage>
</organism>
<evidence type="ECO:0000313" key="2">
    <source>
        <dbReference type="Proteomes" id="UP000749559"/>
    </source>
</evidence>
<evidence type="ECO:0000313" key="1">
    <source>
        <dbReference type="EMBL" id="CAH1783123.1"/>
    </source>
</evidence>
<gene>
    <name evidence="1" type="ORF">OFUS_LOCUS9490</name>
</gene>
<dbReference type="Proteomes" id="UP000749559">
    <property type="component" value="Unassembled WGS sequence"/>
</dbReference>
<protein>
    <submittedName>
        <fullName evidence="1">Uncharacterized protein</fullName>
    </submittedName>
</protein>
<proteinExistence type="predicted"/>
<name>A0A8J1T8F5_OWEFU</name>
<sequence>SCAGNQECESGYCDGICGDCVIDSHCPQRQYCLNDTKDVINTCGRALENGINCKRGSQCLSTFCFEICQVCTEDSHCPADQYCKDDVDTFFCTPKLPFASECSRNTQCTPGFCDGLCGACITADDCGTGGDAMFYCRGEGSTSIASECFDLLDNGRRCNGNEYCKNGLCHKSICRSCVNSTLTNCEPEQYCNRNEFTCKAKQKNGRVCPDGDEQCFSEFCFRGRCRNT</sequence>
<dbReference type="AlphaFoldDB" id="A0A8J1T8F5"/>
<keyword evidence="2" id="KW-1185">Reference proteome</keyword>
<feature type="non-terminal residue" evidence="1">
    <location>
        <position position="1"/>
    </location>
</feature>